<dbReference type="AlphaFoldDB" id="A0A2P4XYJ7"/>
<dbReference type="CDD" id="cd01856">
    <property type="entry name" value="YlqF"/>
    <property type="match status" value="1"/>
</dbReference>
<comment type="caution">
    <text evidence="5">The sequence shown here is derived from an EMBL/GenBank/DDBJ whole genome shotgun (WGS) entry which is preliminary data.</text>
</comment>
<dbReference type="Gene3D" id="3.40.50.300">
    <property type="entry name" value="P-loop containing nucleotide triphosphate hydrolases"/>
    <property type="match status" value="1"/>
</dbReference>
<keyword evidence="5" id="KW-0813">Transport</keyword>
<dbReference type="InterPro" id="IPR003148">
    <property type="entry name" value="RCK_N"/>
</dbReference>
<dbReference type="PROSITE" id="PS51721">
    <property type="entry name" value="G_CP"/>
    <property type="match status" value="1"/>
</dbReference>
<organism evidence="5 6">
    <name type="scientific">Phytophthora palmivora</name>
    <dbReference type="NCBI Taxonomy" id="4796"/>
    <lineage>
        <taxon>Eukaryota</taxon>
        <taxon>Sar</taxon>
        <taxon>Stramenopiles</taxon>
        <taxon>Oomycota</taxon>
        <taxon>Peronosporomycetes</taxon>
        <taxon>Peronosporales</taxon>
        <taxon>Peronosporaceae</taxon>
        <taxon>Phytophthora</taxon>
    </lineage>
</organism>
<keyword evidence="6" id="KW-1185">Reference proteome</keyword>
<dbReference type="OrthoDB" id="269151at2759"/>
<evidence type="ECO:0000259" key="4">
    <source>
        <dbReference type="PROSITE" id="PS51721"/>
    </source>
</evidence>
<dbReference type="Gene3D" id="3.40.50.720">
    <property type="entry name" value="NAD(P)-binding Rossmann-like Domain"/>
    <property type="match status" value="1"/>
</dbReference>
<evidence type="ECO:0000313" key="5">
    <source>
        <dbReference type="EMBL" id="POM70636.1"/>
    </source>
</evidence>
<dbReference type="InterPro" id="IPR027417">
    <property type="entry name" value="P-loop_NTPase"/>
</dbReference>
<keyword evidence="1" id="KW-0547">Nucleotide-binding</keyword>
<protein>
    <submittedName>
        <fullName evidence="5">Calcium-activated potassium channel subunit alpha-1</fullName>
    </submittedName>
</protein>
<keyword evidence="5" id="KW-0407">Ion channel</keyword>
<evidence type="ECO:0000313" key="6">
    <source>
        <dbReference type="Proteomes" id="UP000237271"/>
    </source>
</evidence>
<dbReference type="Proteomes" id="UP000237271">
    <property type="component" value="Unassembled WGS sequence"/>
</dbReference>
<dbReference type="EMBL" id="NCKW01006877">
    <property type="protein sequence ID" value="POM70636.1"/>
    <property type="molecule type" value="Genomic_DNA"/>
</dbReference>
<gene>
    <name evidence="5" type="ORF">PHPALM_12894</name>
</gene>
<dbReference type="GO" id="GO:0005525">
    <property type="term" value="F:GTP binding"/>
    <property type="evidence" value="ECO:0007669"/>
    <property type="project" value="UniProtKB-KW"/>
</dbReference>
<sequence length="670" mass="74521">MYTVAEDYDVEAALGLADRESNGHNTSSNERLVGEMTEYESFASLGVPEDVTDHIVVCGFPSDTYHFIKTIREAPMPDDYTPSPAVVFLASDCIDEREFERLRGFCDVYFVQGSPVNFADLKKTNIRSAISVLILTQASEAQYSDPNMVDADAITIVRYIVEISQRTRMPNLVVELEKSSNVKLLSSLANDSRTSSAFGLPALVVRNVSYRSPRRDSAVGAVSRRDSLWGSLDDGDGNTDASFVLEEFIASGRVFMNSMLDSLMSECYRKPWITQFLHILINGSTNDLEERRLFQVEAPNELVALTYGECFRKFLDMASCTVIGLWRPERGVVLPHPCVFINPPMDLQIEPGDLFFVMSAFRSKFLYPAKVNWFPGHMALARRQMVAQMDAVDVLIEVRDARIPWSSANPVLEEAFGKSKPRLVVFNKSDLANSNMQQRVEKQCKSQLGEATDCLFTSVTKGKRLHAILQWCNKHSQAQFKSTAGSMVMVVGIPNVGKSSLINEFRRLSNSQKLAKGRKRATVGPTPGVTVRNDIIKVNDKPAVYVVDTPGVMLPNIPSSETGMRLALTGAIKDEVVGTELIADYMLFLLNQMKSTRYVDALKLPEPTDNIGELFKMVYKRCGALGKELDVQDRLAAQFLLAEFRRGAFGNFTLDPIDTPPKVLNPGDSS</sequence>
<dbReference type="PROSITE" id="PS51201">
    <property type="entry name" value="RCK_N"/>
    <property type="match status" value="1"/>
</dbReference>
<dbReference type="Gene3D" id="1.10.1580.10">
    <property type="match status" value="1"/>
</dbReference>
<accession>A0A2P4XYJ7</accession>
<dbReference type="GO" id="GO:0032543">
    <property type="term" value="P:mitochondrial translation"/>
    <property type="evidence" value="ECO:0007669"/>
    <property type="project" value="TreeGrafter"/>
</dbReference>
<dbReference type="GO" id="GO:0034220">
    <property type="term" value="P:monoatomic ion transmembrane transport"/>
    <property type="evidence" value="ECO:0007669"/>
    <property type="project" value="UniProtKB-KW"/>
</dbReference>
<dbReference type="PANTHER" id="PTHR45782:SF4">
    <property type="entry name" value="MITOCHONDRIAL RIBOSOME-ASSOCIATED GTPASE 1"/>
    <property type="match status" value="1"/>
</dbReference>
<dbReference type="GO" id="GO:0005739">
    <property type="term" value="C:mitochondrion"/>
    <property type="evidence" value="ECO:0007669"/>
    <property type="project" value="TreeGrafter"/>
</dbReference>
<name>A0A2P4XYJ7_9STRA</name>
<dbReference type="NCBIfam" id="TIGR03596">
    <property type="entry name" value="GTPase_YlqF"/>
    <property type="match status" value="1"/>
</dbReference>
<dbReference type="InterPro" id="IPR030378">
    <property type="entry name" value="G_CP_dom"/>
</dbReference>
<dbReference type="InterPro" id="IPR023179">
    <property type="entry name" value="GTP-bd_ortho_bundle_sf"/>
</dbReference>
<reference evidence="5 6" key="1">
    <citation type="journal article" date="2017" name="Genome Biol. Evol.">
        <title>Phytophthora megakarya and P. palmivora, closely related causal agents of cacao black pod rot, underwent increases in genome sizes and gene numbers by different mechanisms.</title>
        <authorList>
            <person name="Ali S.S."/>
            <person name="Shao J."/>
            <person name="Lary D.J."/>
            <person name="Kronmiller B."/>
            <person name="Shen D."/>
            <person name="Strem M.D."/>
            <person name="Amoako-Attah I."/>
            <person name="Akrofi A.Y."/>
            <person name="Begoude B.A."/>
            <person name="Ten Hoopen G.M."/>
            <person name="Coulibaly K."/>
            <person name="Kebe B.I."/>
            <person name="Melnick R.L."/>
            <person name="Guiltinan M.J."/>
            <person name="Tyler B.M."/>
            <person name="Meinhardt L.W."/>
            <person name="Bailey B.A."/>
        </authorList>
    </citation>
    <scope>NUCLEOTIDE SEQUENCE [LARGE SCALE GENOMIC DNA]</scope>
    <source>
        <strain evidence="6">sbr112.9</strain>
    </source>
</reference>
<dbReference type="GO" id="GO:0003924">
    <property type="term" value="F:GTPase activity"/>
    <property type="evidence" value="ECO:0007669"/>
    <property type="project" value="TreeGrafter"/>
</dbReference>
<evidence type="ECO:0000256" key="1">
    <source>
        <dbReference type="ARBA" id="ARBA00022741"/>
    </source>
</evidence>
<dbReference type="SUPFAM" id="SSF52540">
    <property type="entry name" value="P-loop containing nucleoside triphosphate hydrolases"/>
    <property type="match status" value="1"/>
</dbReference>
<keyword evidence="5" id="KW-0406">Ion transport</keyword>
<evidence type="ECO:0000256" key="2">
    <source>
        <dbReference type="ARBA" id="ARBA00023134"/>
    </source>
</evidence>
<feature type="domain" description="RCK N-terminal" evidence="3">
    <location>
        <begin position="52"/>
        <end position="194"/>
    </location>
</feature>
<proteinExistence type="predicted"/>
<dbReference type="InterPro" id="IPR019991">
    <property type="entry name" value="GTP-bd_ribosome_bgen"/>
</dbReference>
<dbReference type="GO" id="GO:0006813">
    <property type="term" value="P:potassium ion transport"/>
    <property type="evidence" value="ECO:0007669"/>
    <property type="project" value="InterPro"/>
</dbReference>
<dbReference type="Pfam" id="PF01926">
    <property type="entry name" value="MMR_HSR1"/>
    <property type="match status" value="1"/>
</dbReference>
<dbReference type="PANTHER" id="PTHR45782">
    <property type="entry name" value="MITOCHONDRIAL RIBOSOME-ASSOCIATED GTPASE 1"/>
    <property type="match status" value="1"/>
</dbReference>
<evidence type="ECO:0000259" key="3">
    <source>
        <dbReference type="PROSITE" id="PS51201"/>
    </source>
</evidence>
<feature type="domain" description="CP-type G" evidence="4">
    <location>
        <begin position="382"/>
        <end position="555"/>
    </location>
</feature>
<keyword evidence="2" id="KW-0342">GTP-binding</keyword>
<dbReference type="InterPro" id="IPR006073">
    <property type="entry name" value="GTP-bd"/>
</dbReference>
<dbReference type="Pfam" id="PF22614">
    <property type="entry name" value="Slo-like_RCK"/>
    <property type="match status" value="1"/>
</dbReference>